<gene>
    <name evidence="13" type="ORF">C0184_09430</name>
</gene>
<dbReference type="Gene3D" id="3.30.70.20">
    <property type="match status" value="2"/>
</dbReference>
<keyword evidence="3" id="KW-1003">Cell membrane</keyword>
<evidence type="ECO:0000256" key="4">
    <source>
        <dbReference type="ARBA" id="ARBA00022485"/>
    </source>
</evidence>
<evidence type="ECO:0000256" key="11">
    <source>
        <dbReference type="SAM" id="Phobius"/>
    </source>
</evidence>
<dbReference type="Pfam" id="PF13247">
    <property type="entry name" value="Fer4_11"/>
    <property type="match status" value="1"/>
</dbReference>
<accession>A0A2J6X3L8</accession>
<feature type="domain" description="4Fe-4S ferredoxin-type" evidence="12">
    <location>
        <begin position="81"/>
        <end position="110"/>
    </location>
</feature>
<feature type="transmembrane region" description="Helical" evidence="11">
    <location>
        <begin position="422"/>
        <end position="443"/>
    </location>
</feature>
<dbReference type="PROSITE" id="PS00198">
    <property type="entry name" value="4FE4S_FER_1"/>
    <property type="match status" value="1"/>
</dbReference>
<dbReference type="AlphaFoldDB" id="A0A2J6X3L8"/>
<keyword evidence="6" id="KW-0479">Metal-binding</keyword>
<evidence type="ECO:0000256" key="1">
    <source>
        <dbReference type="ARBA" id="ARBA00004651"/>
    </source>
</evidence>
<dbReference type="SUPFAM" id="SSF54862">
    <property type="entry name" value="4Fe-4S ferredoxins"/>
    <property type="match status" value="1"/>
</dbReference>
<reference evidence="13 14" key="1">
    <citation type="submission" date="2018-01" db="EMBL/GenBank/DDBJ databases">
        <title>Metagenomic assembled genomes from two thermal pools in the Uzon Caldera, Kamchatka, Russia.</title>
        <authorList>
            <person name="Wilkins L."/>
            <person name="Ettinger C."/>
        </authorList>
    </citation>
    <scope>NUCLEOTIDE SEQUENCE [LARGE SCALE GENOMIC DNA]</scope>
    <source>
        <strain evidence="13">ZAV-02</strain>
    </source>
</reference>
<evidence type="ECO:0000256" key="10">
    <source>
        <dbReference type="ARBA" id="ARBA00023136"/>
    </source>
</evidence>
<dbReference type="InterPro" id="IPR050954">
    <property type="entry name" value="ET_IronSulfur_Cluster-Binding"/>
</dbReference>
<proteinExistence type="inferred from homology"/>
<evidence type="ECO:0000313" key="13">
    <source>
        <dbReference type="EMBL" id="PMP80187.1"/>
    </source>
</evidence>
<keyword evidence="9" id="KW-0411">Iron-sulfur</keyword>
<evidence type="ECO:0000256" key="7">
    <source>
        <dbReference type="ARBA" id="ARBA00022989"/>
    </source>
</evidence>
<dbReference type="GO" id="GO:0005886">
    <property type="term" value="C:plasma membrane"/>
    <property type="evidence" value="ECO:0007669"/>
    <property type="project" value="UniProtKB-SubCell"/>
</dbReference>
<feature type="transmembrane region" description="Helical" evidence="11">
    <location>
        <begin position="499"/>
        <end position="520"/>
    </location>
</feature>
<organism evidence="13 14">
    <name type="scientific">Chloroflexus aggregans</name>
    <dbReference type="NCBI Taxonomy" id="152260"/>
    <lineage>
        <taxon>Bacteria</taxon>
        <taxon>Bacillati</taxon>
        <taxon>Chloroflexota</taxon>
        <taxon>Chloroflexia</taxon>
        <taxon>Chloroflexales</taxon>
        <taxon>Chloroflexineae</taxon>
        <taxon>Chloroflexaceae</taxon>
        <taxon>Chloroflexus</taxon>
    </lineage>
</organism>
<dbReference type="Proteomes" id="UP000243376">
    <property type="component" value="Unassembled WGS sequence"/>
</dbReference>
<evidence type="ECO:0000256" key="3">
    <source>
        <dbReference type="ARBA" id="ARBA00022475"/>
    </source>
</evidence>
<evidence type="ECO:0000259" key="12">
    <source>
        <dbReference type="PROSITE" id="PS51379"/>
    </source>
</evidence>
<dbReference type="Gene3D" id="1.20.1630.10">
    <property type="entry name" value="Formate dehydrogenase/DMSO reductase domain"/>
    <property type="match status" value="1"/>
</dbReference>
<dbReference type="Pfam" id="PF03916">
    <property type="entry name" value="NrfD"/>
    <property type="match status" value="1"/>
</dbReference>
<evidence type="ECO:0000256" key="6">
    <source>
        <dbReference type="ARBA" id="ARBA00022723"/>
    </source>
</evidence>
<evidence type="ECO:0000256" key="2">
    <source>
        <dbReference type="ARBA" id="ARBA00008929"/>
    </source>
</evidence>
<evidence type="ECO:0000256" key="8">
    <source>
        <dbReference type="ARBA" id="ARBA00023004"/>
    </source>
</evidence>
<comment type="caution">
    <text evidence="13">The sequence shown here is derived from an EMBL/GenBank/DDBJ whole genome shotgun (WGS) entry which is preliminary data.</text>
</comment>
<feature type="transmembrane region" description="Helical" evidence="11">
    <location>
        <begin position="455"/>
        <end position="478"/>
    </location>
</feature>
<dbReference type="EMBL" id="PNIQ01000623">
    <property type="protein sequence ID" value="PMP80187.1"/>
    <property type="molecule type" value="Genomic_DNA"/>
</dbReference>
<sequence length="559" mass="60413">MTNYGFLIDQRKCIGCHACSTACKSENEVPLGVYRTWVKYVETGTFPNTRRHFQVTRCNHCANPPCVRICPVTAMYQRTDGIVEFDPKVCIGCKACMQACPYDAIYIDPETHNAAKCHFCAHRIDQGLKPACEIVCPEQAIISGDLDDPNSLISQLIAREPVSVRKPEQGTAPKLFYIDADQTTLTPTAAPVASTFMWADVVSEQLVGHHNGNGKPKVTREVIPLTAASGATIRVPREQGMGSGSSALMLGGRVAGHMVQTGYNAQHKIPWHWPVPAYLVTKGIGSGIFMAIAAAVGLGLAQLSAPLLATALFVSLLFIAITTGLLVFDLDKPLMFYTILTRPQWRSWLTRGAFVLIGFSAIGGLWFLAEAGAALNFWSEATIAGLRPVLAWLGMPLAVLAAIYTAFLFAQAEGRDLWQSPLLPAHLLVQALMVGSGTLLLFVPFMSMPTEFANLLVWLFAGSLVLDLFMILVGEFGIPHASEVAARAKHDISHGRYRNHFWQGAIGLGHIVPVILLGLVLLAPALAVPLLAVAGIATIAGLYAFEYAFVMAPQHVPNS</sequence>
<evidence type="ECO:0000256" key="9">
    <source>
        <dbReference type="ARBA" id="ARBA00023014"/>
    </source>
</evidence>
<feature type="domain" description="4Fe-4S ferredoxin-type" evidence="12">
    <location>
        <begin position="4"/>
        <end position="34"/>
    </location>
</feature>
<dbReference type="InterPro" id="IPR017896">
    <property type="entry name" value="4Fe4S_Fe-S-bd"/>
</dbReference>
<comment type="subcellular location">
    <subcellularLocation>
        <location evidence="1">Cell membrane</location>
        <topology evidence="1">Multi-pass membrane protein</topology>
    </subcellularLocation>
</comment>
<feature type="transmembrane region" description="Helical" evidence="11">
    <location>
        <begin position="277"/>
        <end position="301"/>
    </location>
</feature>
<dbReference type="PANTHER" id="PTHR43177:SF3">
    <property type="entry name" value="PROTEIN NRFC HOMOLOG"/>
    <property type="match status" value="1"/>
</dbReference>
<keyword evidence="10 11" id="KW-0472">Membrane</keyword>
<keyword evidence="5 11" id="KW-0812">Transmembrane</keyword>
<keyword evidence="7 11" id="KW-1133">Transmembrane helix</keyword>
<dbReference type="PANTHER" id="PTHR43177">
    <property type="entry name" value="PROTEIN NRFC"/>
    <property type="match status" value="1"/>
</dbReference>
<dbReference type="CDD" id="cd10551">
    <property type="entry name" value="PsrB"/>
    <property type="match status" value="1"/>
</dbReference>
<dbReference type="PROSITE" id="PS51379">
    <property type="entry name" value="4FE4S_FER_2"/>
    <property type="match status" value="3"/>
</dbReference>
<protein>
    <submittedName>
        <fullName evidence="13">4Fe-4S ferredoxin</fullName>
    </submittedName>
</protein>
<dbReference type="InterPro" id="IPR005614">
    <property type="entry name" value="NrfD-like"/>
</dbReference>
<feature type="transmembrane region" description="Helical" evidence="11">
    <location>
        <begin position="348"/>
        <end position="369"/>
    </location>
</feature>
<dbReference type="GO" id="GO:0051539">
    <property type="term" value="F:4 iron, 4 sulfur cluster binding"/>
    <property type="evidence" value="ECO:0007669"/>
    <property type="project" value="UniProtKB-KW"/>
</dbReference>
<dbReference type="GO" id="GO:0046872">
    <property type="term" value="F:metal ion binding"/>
    <property type="evidence" value="ECO:0007669"/>
    <property type="project" value="UniProtKB-KW"/>
</dbReference>
<name>A0A2J6X3L8_9CHLR</name>
<feature type="transmembrane region" description="Helical" evidence="11">
    <location>
        <begin position="307"/>
        <end position="328"/>
    </location>
</feature>
<comment type="similarity">
    <text evidence="2">Belongs to the NrfD family.</text>
</comment>
<feature type="transmembrane region" description="Helical" evidence="11">
    <location>
        <begin position="526"/>
        <end position="545"/>
    </location>
</feature>
<evidence type="ECO:0000256" key="5">
    <source>
        <dbReference type="ARBA" id="ARBA00022692"/>
    </source>
</evidence>
<feature type="transmembrane region" description="Helical" evidence="11">
    <location>
        <begin position="389"/>
        <end position="410"/>
    </location>
</feature>
<keyword evidence="8" id="KW-0408">Iron</keyword>
<evidence type="ECO:0000313" key="14">
    <source>
        <dbReference type="Proteomes" id="UP000243376"/>
    </source>
</evidence>
<keyword evidence="4" id="KW-0004">4Fe-4S</keyword>
<feature type="domain" description="4Fe-4S ferredoxin-type" evidence="12">
    <location>
        <begin position="49"/>
        <end position="80"/>
    </location>
</feature>
<dbReference type="InterPro" id="IPR017900">
    <property type="entry name" value="4Fe4S_Fe_S_CS"/>
</dbReference>